<feature type="compositionally biased region" description="Pro residues" evidence="1">
    <location>
        <begin position="56"/>
        <end position="70"/>
    </location>
</feature>
<sequence>MLAYLLMIAIGTTNVVVPNIATLDDCEKLADRMKQTASSPTPTHRCLDYKSAVPARPEPPLPWEPGQPVH</sequence>
<dbReference type="EMBL" id="NAFL01000093">
    <property type="protein sequence ID" value="OSJ37188.1"/>
    <property type="molecule type" value="Genomic_DNA"/>
</dbReference>
<organism evidence="2 3">
    <name type="scientific">Bradyrhizobium japonicum</name>
    <dbReference type="NCBI Taxonomy" id="375"/>
    <lineage>
        <taxon>Bacteria</taxon>
        <taxon>Pseudomonadati</taxon>
        <taxon>Pseudomonadota</taxon>
        <taxon>Alphaproteobacteria</taxon>
        <taxon>Hyphomicrobiales</taxon>
        <taxon>Nitrobacteraceae</taxon>
        <taxon>Bradyrhizobium</taxon>
    </lineage>
</organism>
<gene>
    <name evidence="2" type="ORF">BSZ19_00465</name>
</gene>
<evidence type="ECO:0000256" key="1">
    <source>
        <dbReference type="SAM" id="MobiDB-lite"/>
    </source>
</evidence>
<dbReference type="AlphaFoldDB" id="A0A1Y2JZK3"/>
<accession>A0A1Y2JZK3</accession>
<dbReference type="Proteomes" id="UP000193335">
    <property type="component" value="Unassembled WGS sequence"/>
</dbReference>
<reference evidence="2 3" key="1">
    <citation type="submission" date="2017-03" db="EMBL/GenBank/DDBJ databases">
        <title>Whole genome sequences of fourteen strains of Bradyrhizobium canariense and one strain of Bradyrhizobium japonicum isolated from Lupinus (Papilionoideae: Genisteae) species in Algeria.</title>
        <authorList>
            <person name="Crovadore J."/>
            <person name="Chekireb D."/>
            <person name="Brachmann A."/>
            <person name="Chablais R."/>
            <person name="Cochard B."/>
            <person name="Lefort F."/>
        </authorList>
    </citation>
    <scope>NUCLEOTIDE SEQUENCE [LARGE SCALE GENOMIC DNA]</scope>
    <source>
        <strain evidence="2 3">UBMA197</strain>
    </source>
</reference>
<comment type="caution">
    <text evidence="2">The sequence shown here is derived from an EMBL/GenBank/DDBJ whole genome shotgun (WGS) entry which is preliminary data.</text>
</comment>
<proteinExistence type="predicted"/>
<evidence type="ECO:0000313" key="3">
    <source>
        <dbReference type="Proteomes" id="UP000193335"/>
    </source>
</evidence>
<name>A0A1Y2JZK3_BRAJP</name>
<protein>
    <submittedName>
        <fullName evidence="2">Uncharacterized protein</fullName>
    </submittedName>
</protein>
<feature type="region of interest" description="Disordered" evidence="1">
    <location>
        <begin position="34"/>
        <end position="70"/>
    </location>
</feature>
<evidence type="ECO:0000313" key="2">
    <source>
        <dbReference type="EMBL" id="OSJ37188.1"/>
    </source>
</evidence>